<feature type="domain" description="C2" evidence="2">
    <location>
        <begin position="1"/>
        <end position="113"/>
    </location>
</feature>
<name>A0AAV8EJM2_9POAL</name>
<dbReference type="EMBL" id="JAMFTS010000003">
    <property type="protein sequence ID" value="KAJ4780694.1"/>
    <property type="molecule type" value="Genomic_DNA"/>
</dbReference>
<evidence type="ECO:0000313" key="3">
    <source>
        <dbReference type="EMBL" id="KAJ4780694.1"/>
    </source>
</evidence>
<feature type="compositionally biased region" description="Basic residues" evidence="1">
    <location>
        <begin position="238"/>
        <end position="255"/>
    </location>
</feature>
<evidence type="ECO:0000313" key="4">
    <source>
        <dbReference type="Proteomes" id="UP001140206"/>
    </source>
</evidence>
<keyword evidence="4" id="KW-1185">Reference proteome</keyword>
<feature type="region of interest" description="Disordered" evidence="1">
    <location>
        <begin position="231"/>
        <end position="267"/>
    </location>
</feature>
<sequence length="267" mass="29596">METQLVEITLISAQGIKIPPRLHRIQTYAMAWVDPAHKLRTRIDRTGGPDPAWNDRFVFRVPTSSLLPDSSSAVCFEIYCTGGWYNNDSLVGSVRFLIGGERLLSKPPNSPSFAALGIRRPSGRVTGVLNIGAVLLEKIPLTVAEALNHGSAVGYRDLMRRPALRDRTNTATDDKEKGVGERREKQIMDVVEEDEEEEIDRQGGGALFCGSCLLRVPRKVYTTPYGEKFTLPMPVFSRSRHGSPKSHHSSPKSRHGSPNSRHGSPKR</sequence>
<reference evidence="3" key="1">
    <citation type="submission" date="2022-08" db="EMBL/GenBank/DDBJ databases">
        <authorList>
            <person name="Marques A."/>
        </authorList>
    </citation>
    <scope>NUCLEOTIDE SEQUENCE</scope>
    <source>
        <strain evidence="3">RhyPub2mFocal</strain>
        <tissue evidence="3">Leaves</tissue>
    </source>
</reference>
<dbReference type="GO" id="GO:0006952">
    <property type="term" value="P:defense response"/>
    <property type="evidence" value="ECO:0007669"/>
    <property type="project" value="InterPro"/>
</dbReference>
<dbReference type="Pfam" id="PF00168">
    <property type="entry name" value="C2"/>
    <property type="match status" value="1"/>
</dbReference>
<dbReference type="InterPro" id="IPR000008">
    <property type="entry name" value="C2_dom"/>
</dbReference>
<dbReference type="PROSITE" id="PS50004">
    <property type="entry name" value="C2"/>
    <property type="match status" value="1"/>
</dbReference>
<organism evidence="3 4">
    <name type="scientific">Rhynchospora pubera</name>
    <dbReference type="NCBI Taxonomy" id="906938"/>
    <lineage>
        <taxon>Eukaryota</taxon>
        <taxon>Viridiplantae</taxon>
        <taxon>Streptophyta</taxon>
        <taxon>Embryophyta</taxon>
        <taxon>Tracheophyta</taxon>
        <taxon>Spermatophyta</taxon>
        <taxon>Magnoliopsida</taxon>
        <taxon>Liliopsida</taxon>
        <taxon>Poales</taxon>
        <taxon>Cyperaceae</taxon>
        <taxon>Cyperoideae</taxon>
        <taxon>Rhynchosporeae</taxon>
        <taxon>Rhynchospora</taxon>
    </lineage>
</organism>
<evidence type="ECO:0000256" key="1">
    <source>
        <dbReference type="SAM" id="MobiDB-lite"/>
    </source>
</evidence>
<dbReference type="CDD" id="cd04051">
    <property type="entry name" value="C2_SRC2_like"/>
    <property type="match status" value="1"/>
</dbReference>
<dbReference type="InterPro" id="IPR035892">
    <property type="entry name" value="C2_domain_sf"/>
</dbReference>
<evidence type="ECO:0000259" key="2">
    <source>
        <dbReference type="PROSITE" id="PS50004"/>
    </source>
</evidence>
<dbReference type="PANTHER" id="PTHR32246">
    <property type="entry name" value="INGRESSION PROTEIN FIC1"/>
    <property type="match status" value="1"/>
</dbReference>
<dbReference type="Proteomes" id="UP001140206">
    <property type="component" value="Chromosome 3"/>
</dbReference>
<proteinExistence type="predicted"/>
<dbReference type="PANTHER" id="PTHR32246:SF69">
    <property type="entry name" value="CALCIUM-DEPENDENT LIPID-BINDING (CALB DOMAIN) FAMILY PROTEIN"/>
    <property type="match status" value="1"/>
</dbReference>
<protein>
    <submittedName>
        <fullName evidence="3">Calcium-dependent lipid-binding (CaLB domain) family protein</fullName>
    </submittedName>
</protein>
<dbReference type="InterPro" id="IPR044750">
    <property type="entry name" value="C2_SRC2/BAP"/>
</dbReference>
<dbReference type="Gene3D" id="2.60.40.150">
    <property type="entry name" value="C2 domain"/>
    <property type="match status" value="1"/>
</dbReference>
<comment type="caution">
    <text evidence="3">The sequence shown here is derived from an EMBL/GenBank/DDBJ whole genome shotgun (WGS) entry which is preliminary data.</text>
</comment>
<dbReference type="SMART" id="SM00239">
    <property type="entry name" value="C2"/>
    <property type="match status" value="1"/>
</dbReference>
<accession>A0AAV8EJM2</accession>
<gene>
    <name evidence="3" type="ORF">LUZ62_064951</name>
</gene>
<dbReference type="AlphaFoldDB" id="A0AAV8EJM2"/>
<dbReference type="SUPFAM" id="SSF49562">
    <property type="entry name" value="C2 domain (Calcium/lipid-binding domain, CaLB)"/>
    <property type="match status" value="1"/>
</dbReference>